<protein>
    <submittedName>
        <fullName evidence="2">Uncharacterized protein</fullName>
    </submittedName>
</protein>
<sequence length="165" mass="17391">MPHLRSAGRTSQNAQAMCIKVTTAPTPSMSTTQDGSVSKPLTSELVLPKTTQLGPPPDTKVEKVVPAVPTQTTLSVTTTPALPVPAKPPTIPSNKFTVLAPSGRRSSLKTLKKSSGTVPSQRSARMGTQSSTTTRTLLSMSSSASQSTKTGNSSKQQTRKVKFWL</sequence>
<evidence type="ECO:0000256" key="1">
    <source>
        <dbReference type="SAM" id="MobiDB-lite"/>
    </source>
</evidence>
<dbReference type="EMBL" id="KN716398">
    <property type="protein sequence ID" value="KJH45602.1"/>
    <property type="molecule type" value="Genomic_DNA"/>
</dbReference>
<evidence type="ECO:0000313" key="3">
    <source>
        <dbReference type="Proteomes" id="UP000053766"/>
    </source>
</evidence>
<proteinExistence type="predicted"/>
<name>A0A0D8XPC3_DICVI</name>
<evidence type="ECO:0000313" key="2">
    <source>
        <dbReference type="EMBL" id="KJH45602.1"/>
    </source>
</evidence>
<dbReference type="Proteomes" id="UP000053766">
    <property type="component" value="Unassembled WGS sequence"/>
</dbReference>
<feature type="compositionally biased region" description="Low complexity" evidence="1">
    <location>
        <begin position="125"/>
        <end position="154"/>
    </location>
</feature>
<organism evidence="2 3">
    <name type="scientific">Dictyocaulus viviparus</name>
    <name type="common">Bovine lungworm</name>
    <dbReference type="NCBI Taxonomy" id="29172"/>
    <lineage>
        <taxon>Eukaryota</taxon>
        <taxon>Metazoa</taxon>
        <taxon>Ecdysozoa</taxon>
        <taxon>Nematoda</taxon>
        <taxon>Chromadorea</taxon>
        <taxon>Rhabditida</taxon>
        <taxon>Rhabditina</taxon>
        <taxon>Rhabditomorpha</taxon>
        <taxon>Strongyloidea</taxon>
        <taxon>Metastrongylidae</taxon>
        <taxon>Dictyocaulus</taxon>
    </lineage>
</organism>
<accession>A0A0D8XPC3</accession>
<feature type="region of interest" description="Disordered" evidence="1">
    <location>
        <begin position="79"/>
        <end position="165"/>
    </location>
</feature>
<dbReference type="AlphaFoldDB" id="A0A0D8XPC3"/>
<gene>
    <name evidence="2" type="ORF">DICVIV_08338</name>
</gene>
<keyword evidence="3" id="KW-1185">Reference proteome</keyword>
<feature type="compositionally biased region" description="Pro residues" evidence="1">
    <location>
        <begin position="82"/>
        <end position="91"/>
    </location>
</feature>
<reference evidence="2 3" key="1">
    <citation type="submission" date="2013-11" db="EMBL/GenBank/DDBJ databases">
        <title>Draft genome of the bovine lungworm Dictyocaulus viviparus.</title>
        <authorList>
            <person name="Mitreva M."/>
        </authorList>
    </citation>
    <scope>NUCLEOTIDE SEQUENCE [LARGE SCALE GENOMIC DNA]</scope>
    <source>
        <strain evidence="2 3">HannoverDv2000</strain>
    </source>
</reference>
<reference evidence="3" key="2">
    <citation type="journal article" date="2016" name="Sci. Rep.">
        <title>Dictyocaulus viviparus genome, variome and transcriptome elucidate lungworm biology and support future intervention.</title>
        <authorList>
            <person name="McNulty S.N."/>
            <person name="Strube C."/>
            <person name="Rosa B.A."/>
            <person name="Martin J.C."/>
            <person name="Tyagi R."/>
            <person name="Choi Y.J."/>
            <person name="Wang Q."/>
            <person name="Hallsworth Pepin K."/>
            <person name="Zhang X."/>
            <person name="Ozersky P."/>
            <person name="Wilson R.K."/>
            <person name="Sternberg P.W."/>
            <person name="Gasser R.B."/>
            <person name="Mitreva M."/>
        </authorList>
    </citation>
    <scope>NUCLEOTIDE SEQUENCE [LARGE SCALE GENOMIC DNA]</scope>
    <source>
        <strain evidence="3">HannoverDv2000</strain>
    </source>
</reference>